<keyword evidence="3" id="KW-1185">Reference proteome</keyword>
<evidence type="ECO:0008006" key="4">
    <source>
        <dbReference type="Google" id="ProtNLM"/>
    </source>
</evidence>
<keyword evidence="1" id="KW-0472">Membrane</keyword>
<accession>A0ABU9AV93</accession>
<feature type="transmembrane region" description="Helical" evidence="1">
    <location>
        <begin position="20"/>
        <end position="39"/>
    </location>
</feature>
<gene>
    <name evidence="2" type="ORF">WKV53_14235</name>
</gene>
<sequence length="61" mass="7077">MTKNLNVDHVLFGYEDVLVAMWVIGGAYAMGWMGSICWWQQRKKKAMKRLTEAVMEVEVAR</sequence>
<dbReference type="Proteomes" id="UP001371305">
    <property type="component" value="Unassembled WGS sequence"/>
</dbReference>
<evidence type="ECO:0000313" key="2">
    <source>
        <dbReference type="EMBL" id="MEK7951672.1"/>
    </source>
</evidence>
<organism evidence="2 3">
    <name type="scientific">Luteolibacter soli</name>
    <dbReference type="NCBI Taxonomy" id="3135280"/>
    <lineage>
        <taxon>Bacteria</taxon>
        <taxon>Pseudomonadati</taxon>
        <taxon>Verrucomicrobiota</taxon>
        <taxon>Verrucomicrobiia</taxon>
        <taxon>Verrucomicrobiales</taxon>
        <taxon>Verrucomicrobiaceae</taxon>
        <taxon>Luteolibacter</taxon>
    </lineage>
</organism>
<keyword evidence="1" id="KW-1133">Transmembrane helix</keyword>
<protein>
    <recommendedName>
        <fullName evidence="4">Heme exporter protein D</fullName>
    </recommendedName>
</protein>
<comment type="caution">
    <text evidence="2">The sequence shown here is derived from an EMBL/GenBank/DDBJ whole genome shotgun (WGS) entry which is preliminary data.</text>
</comment>
<reference evidence="2 3" key="1">
    <citation type="submission" date="2024-04" db="EMBL/GenBank/DDBJ databases">
        <title>Luteolibacter sp. isolated from soil.</title>
        <authorList>
            <person name="An J."/>
        </authorList>
    </citation>
    <scope>NUCLEOTIDE SEQUENCE [LARGE SCALE GENOMIC DNA]</scope>
    <source>
        <strain evidence="2 3">Y139</strain>
    </source>
</reference>
<evidence type="ECO:0000256" key="1">
    <source>
        <dbReference type="SAM" id="Phobius"/>
    </source>
</evidence>
<name>A0ABU9AV93_9BACT</name>
<dbReference type="EMBL" id="JBBUKT010000005">
    <property type="protein sequence ID" value="MEK7951672.1"/>
    <property type="molecule type" value="Genomic_DNA"/>
</dbReference>
<dbReference type="RefSeq" id="WP_341405330.1">
    <property type="nucleotide sequence ID" value="NZ_JBBUKT010000005.1"/>
</dbReference>
<evidence type="ECO:0000313" key="3">
    <source>
        <dbReference type="Proteomes" id="UP001371305"/>
    </source>
</evidence>
<keyword evidence="1" id="KW-0812">Transmembrane</keyword>
<proteinExistence type="predicted"/>